<evidence type="ECO:0000259" key="2">
    <source>
        <dbReference type="PROSITE" id="PS50943"/>
    </source>
</evidence>
<dbReference type="EMBL" id="QMEY01000012">
    <property type="protein sequence ID" value="RBQ17295.1"/>
    <property type="molecule type" value="Genomic_DNA"/>
</dbReference>
<evidence type="ECO:0000313" key="4">
    <source>
        <dbReference type="Proteomes" id="UP000253303"/>
    </source>
</evidence>
<dbReference type="GO" id="GO:0003677">
    <property type="term" value="F:DNA binding"/>
    <property type="evidence" value="ECO:0007669"/>
    <property type="project" value="InterPro"/>
</dbReference>
<proteinExistence type="predicted"/>
<organism evidence="3 4">
    <name type="scientific">Spongiactinospora rosea</name>
    <dbReference type="NCBI Taxonomy" id="2248750"/>
    <lineage>
        <taxon>Bacteria</taxon>
        <taxon>Bacillati</taxon>
        <taxon>Actinomycetota</taxon>
        <taxon>Actinomycetes</taxon>
        <taxon>Streptosporangiales</taxon>
        <taxon>Streptosporangiaceae</taxon>
        <taxon>Spongiactinospora</taxon>
    </lineage>
</organism>
<dbReference type="InterPro" id="IPR010982">
    <property type="entry name" value="Lambda_DNA-bd_dom_sf"/>
</dbReference>
<gene>
    <name evidence="3" type="ORF">DP939_25490</name>
</gene>
<feature type="region of interest" description="Disordered" evidence="1">
    <location>
        <begin position="1"/>
        <end position="25"/>
    </location>
</feature>
<dbReference type="AlphaFoldDB" id="A0A366LTL1"/>
<sequence length="190" mass="20968">MCHGQEGEVTENPPNSPDTPEKRFGRELRRVRKEAGLSQTRVGRACGCSASLVSSVERATRVPQPDFARGLDRLFGLNQFFTRLAKGIGEPPPSGPEWFTRWAEEIEPDNSCHMTLSAAMASCQALSRGRGPRRPMAVSVESAVGGEVTSNPEALALVLARYERIRAEAYRSGHSVKLIQEAWEQWTSQD</sequence>
<accession>A0A366LTL1</accession>
<dbReference type="InterPro" id="IPR001387">
    <property type="entry name" value="Cro/C1-type_HTH"/>
</dbReference>
<dbReference type="SUPFAM" id="SSF47413">
    <property type="entry name" value="lambda repressor-like DNA-binding domains"/>
    <property type="match status" value="1"/>
</dbReference>
<reference evidence="3 4" key="1">
    <citation type="submission" date="2018-06" db="EMBL/GenBank/DDBJ databases">
        <title>Sphaerisporangium craniellae sp. nov., isolated from a marine sponge in the South China Sea.</title>
        <authorList>
            <person name="Li L."/>
        </authorList>
    </citation>
    <scope>NUCLEOTIDE SEQUENCE [LARGE SCALE GENOMIC DNA]</scope>
    <source>
        <strain evidence="3 4">LHW63015</strain>
    </source>
</reference>
<evidence type="ECO:0000313" key="3">
    <source>
        <dbReference type="EMBL" id="RBQ17295.1"/>
    </source>
</evidence>
<dbReference type="SMART" id="SM00530">
    <property type="entry name" value="HTH_XRE"/>
    <property type="match status" value="1"/>
</dbReference>
<dbReference type="Proteomes" id="UP000253303">
    <property type="component" value="Unassembled WGS sequence"/>
</dbReference>
<dbReference type="PROSITE" id="PS50943">
    <property type="entry name" value="HTH_CROC1"/>
    <property type="match status" value="1"/>
</dbReference>
<dbReference type="Gene3D" id="1.10.260.40">
    <property type="entry name" value="lambda repressor-like DNA-binding domains"/>
    <property type="match status" value="1"/>
</dbReference>
<keyword evidence="4" id="KW-1185">Reference proteome</keyword>
<name>A0A366LTL1_9ACTN</name>
<comment type="caution">
    <text evidence="3">The sequence shown here is derived from an EMBL/GenBank/DDBJ whole genome shotgun (WGS) entry which is preliminary data.</text>
</comment>
<evidence type="ECO:0000256" key="1">
    <source>
        <dbReference type="SAM" id="MobiDB-lite"/>
    </source>
</evidence>
<dbReference type="CDD" id="cd00093">
    <property type="entry name" value="HTH_XRE"/>
    <property type="match status" value="1"/>
</dbReference>
<feature type="domain" description="HTH cro/C1-type" evidence="2">
    <location>
        <begin position="28"/>
        <end position="80"/>
    </location>
</feature>
<protein>
    <recommendedName>
        <fullName evidence="2">HTH cro/C1-type domain-containing protein</fullName>
    </recommendedName>
</protein>
<dbReference type="Pfam" id="PF13560">
    <property type="entry name" value="HTH_31"/>
    <property type="match status" value="1"/>
</dbReference>